<accession>A0A9D3T181</accession>
<protein>
    <submittedName>
        <fullName evidence="1">Uncharacterized protein</fullName>
    </submittedName>
</protein>
<sequence length="92" mass="9742">MGGGPPPPPLTEAEELALSHNTGRPVAEGIPGVNSSKPITPQGTSAYIRCLCSLMVSLALLSLLPQQNPLQLMMKTRCLLPQRGIQKGLQRA</sequence>
<reference evidence="1" key="1">
    <citation type="submission" date="2021-01" db="EMBL/GenBank/DDBJ databases">
        <authorList>
            <person name="Zahm M."/>
            <person name="Roques C."/>
            <person name="Cabau C."/>
            <person name="Klopp C."/>
            <person name="Donnadieu C."/>
            <person name="Jouanno E."/>
            <person name="Lampietro C."/>
            <person name="Louis A."/>
            <person name="Herpin A."/>
            <person name="Echchiki A."/>
            <person name="Berthelot C."/>
            <person name="Parey E."/>
            <person name="Roest-Crollius H."/>
            <person name="Braasch I."/>
            <person name="Postlethwait J."/>
            <person name="Bobe J."/>
            <person name="Montfort J."/>
            <person name="Bouchez O."/>
            <person name="Begum T."/>
            <person name="Mejri S."/>
            <person name="Adams A."/>
            <person name="Chen W.-J."/>
            <person name="Guiguen Y."/>
        </authorList>
    </citation>
    <scope>NUCLEOTIDE SEQUENCE</scope>
    <source>
        <strain evidence="1">YG-15Mar2019-1</strain>
        <tissue evidence="1">Brain</tissue>
    </source>
</reference>
<evidence type="ECO:0000313" key="1">
    <source>
        <dbReference type="EMBL" id="KAG7462405.1"/>
    </source>
</evidence>
<name>A0A9D3T181_MEGAT</name>
<organism evidence="1 2">
    <name type="scientific">Megalops atlanticus</name>
    <name type="common">Tarpon</name>
    <name type="synonym">Clupea gigantea</name>
    <dbReference type="NCBI Taxonomy" id="7932"/>
    <lineage>
        <taxon>Eukaryota</taxon>
        <taxon>Metazoa</taxon>
        <taxon>Chordata</taxon>
        <taxon>Craniata</taxon>
        <taxon>Vertebrata</taxon>
        <taxon>Euteleostomi</taxon>
        <taxon>Actinopterygii</taxon>
        <taxon>Neopterygii</taxon>
        <taxon>Teleostei</taxon>
        <taxon>Elopiformes</taxon>
        <taxon>Megalopidae</taxon>
        <taxon>Megalops</taxon>
    </lineage>
</organism>
<dbReference type="OrthoDB" id="3066195at2759"/>
<proteinExistence type="predicted"/>
<evidence type="ECO:0000313" key="2">
    <source>
        <dbReference type="Proteomes" id="UP001046870"/>
    </source>
</evidence>
<dbReference type="EMBL" id="JAFDVH010000016">
    <property type="protein sequence ID" value="KAG7462405.1"/>
    <property type="molecule type" value="Genomic_DNA"/>
</dbReference>
<comment type="caution">
    <text evidence="1">The sequence shown here is derived from an EMBL/GenBank/DDBJ whole genome shotgun (WGS) entry which is preliminary data.</text>
</comment>
<dbReference type="AlphaFoldDB" id="A0A9D3T181"/>
<dbReference type="Proteomes" id="UP001046870">
    <property type="component" value="Chromosome 16"/>
</dbReference>
<keyword evidence="2" id="KW-1185">Reference proteome</keyword>
<gene>
    <name evidence="1" type="ORF">MATL_G00184500</name>
</gene>